<dbReference type="PANTHER" id="PTHR11430:SF63">
    <property type="entry name" value="LOC555483 PROTEIN-RELATED"/>
    <property type="match status" value="1"/>
</dbReference>
<dbReference type="AlphaFoldDB" id="A0A7J5YHS8"/>
<comment type="caution">
    <text evidence="4">The sequence shown here is derived from an EMBL/GenBank/DDBJ whole genome shotgun (WGS) entry which is preliminary data.</text>
</comment>
<keyword evidence="5" id="KW-1185">Reference proteome</keyword>
<feature type="domain" description="Lipocalin/cytosolic fatty-acid binding" evidence="3">
    <location>
        <begin position="59"/>
        <end position="127"/>
    </location>
</feature>
<dbReference type="SUPFAM" id="SSF50814">
    <property type="entry name" value="Lipocalins"/>
    <property type="match status" value="2"/>
</dbReference>
<accession>A0A7J5YHS8</accession>
<feature type="domain" description="Lipocalin/cytosolic fatty-acid binding" evidence="3">
    <location>
        <begin position="207"/>
        <end position="270"/>
    </location>
</feature>
<evidence type="ECO:0000313" key="5">
    <source>
        <dbReference type="Proteomes" id="UP000518266"/>
    </source>
</evidence>
<gene>
    <name evidence="4" type="ORF">F7725_015437</name>
</gene>
<dbReference type="OrthoDB" id="9627583at2759"/>
<comment type="similarity">
    <text evidence="1 2">Belongs to the calycin superfamily. Lipocalin family.</text>
</comment>
<organism evidence="4 5">
    <name type="scientific">Dissostichus mawsoni</name>
    <name type="common">Antarctic cod</name>
    <dbReference type="NCBI Taxonomy" id="36200"/>
    <lineage>
        <taxon>Eukaryota</taxon>
        <taxon>Metazoa</taxon>
        <taxon>Chordata</taxon>
        <taxon>Craniata</taxon>
        <taxon>Vertebrata</taxon>
        <taxon>Euteleostomi</taxon>
        <taxon>Actinopterygii</taxon>
        <taxon>Neopterygii</taxon>
        <taxon>Teleostei</taxon>
        <taxon>Neoteleostei</taxon>
        <taxon>Acanthomorphata</taxon>
        <taxon>Eupercaria</taxon>
        <taxon>Perciformes</taxon>
        <taxon>Notothenioidei</taxon>
        <taxon>Nototheniidae</taxon>
        <taxon>Dissostichus</taxon>
    </lineage>
</organism>
<dbReference type="EMBL" id="JAAKFY010000012">
    <property type="protein sequence ID" value="KAF3848940.1"/>
    <property type="molecule type" value="Genomic_DNA"/>
</dbReference>
<sequence length="329" mass="36704">MQFPLGSGQIPPLNLSDTSPFLDAAMRTTMLAVVMVTLCVMMVDADVKPQKDFNLQRFAGRWYRLGLAYDSPSFVPFRSKLRASMGLVTAMPNGNVNLTMWELTPLGCVTQVYNYERTNVAGQFSYFSTRRAQTARVDVLQKFKAFALSQHFPKESILTPPPAGKASPVLQDDLIPIQENFDLGQFMGKWNEVAVVSSCPYYMEDKRENPVIVALDLQYAMMLLLSTEQPSGTKTSNIKLYSRSKSVSAALLEDFKTLVRDHGLSDDAIIMNQNIGQCSGEQETNPVSTQPQRRVNGRPDRMHNAVIQVSLLLLAWTWTLQGPVHGNMA</sequence>
<evidence type="ECO:0000256" key="1">
    <source>
        <dbReference type="ARBA" id="ARBA00006889"/>
    </source>
</evidence>
<dbReference type="InterPro" id="IPR022272">
    <property type="entry name" value="Lipocalin_CS"/>
</dbReference>
<dbReference type="Pfam" id="PF00061">
    <property type="entry name" value="Lipocalin"/>
    <property type="match status" value="2"/>
</dbReference>
<protein>
    <recommendedName>
        <fullName evidence="3">Lipocalin/cytosolic fatty-acid binding domain-containing protein</fullName>
    </recommendedName>
</protein>
<name>A0A7J5YHS8_DISMA</name>
<dbReference type="PROSITE" id="PS00213">
    <property type="entry name" value="LIPOCALIN"/>
    <property type="match status" value="1"/>
</dbReference>
<evidence type="ECO:0000313" key="4">
    <source>
        <dbReference type="EMBL" id="KAF3848940.1"/>
    </source>
</evidence>
<dbReference type="Gene3D" id="2.40.128.20">
    <property type="match status" value="3"/>
</dbReference>
<dbReference type="InterPro" id="IPR002345">
    <property type="entry name" value="Lipocalin"/>
</dbReference>
<evidence type="ECO:0000256" key="2">
    <source>
        <dbReference type="RuleBase" id="RU003695"/>
    </source>
</evidence>
<dbReference type="GO" id="GO:0036094">
    <property type="term" value="F:small molecule binding"/>
    <property type="evidence" value="ECO:0007669"/>
    <property type="project" value="InterPro"/>
</dbReference>
<dbReference type="PANTHER" id="PTHR11430">
    <property type="entry name" value="LIPOCALIN"/>
    <property type="match status" value="1"/>
</dbReference>
<reference evidence="4 5" key="1">
    <citation type="submission" date="2020-03" db="EMBL/GenBank/DDBJ databases">
        <title>Dissostichus mawsoni Genome sequencing and assembly.</title>
        <authorList>
            <person name="Park H."/>
        </authorList>
    </citation>
    <scope>NUCLEOTIDE SEQUENCE [LARGE SCALE GENOMIC DNA]</scope>
    <source>
        <strain evidence="4">DM0001</strain>
        <tissue evidence="4">Muscle</tissue>
    </source>
</reference>
<dbReference type="Proteomes" id="UP000518266">
    <property type="component" value="Unassembled WGS sequence"/>
</dbReference>
<evidence type="ECO:0000259" key="3">
    <source>
        <dbReference type="Pfam" id="PF00061"/>
    </source>
</evidence>
<dbReference type="InterPro" id="IPR000566">
    <property type="entry name" value="Lipocln_cytosolic_FA-bd_dom"/>
</dbReference>
<dbReference type="InterPro" id="IPR012674">
    <property type="entry name" value="Calycin"/>
</dbReference>
<proteinExistence type="inferred from homology"/>